<gene>
    <name evidence="2" type="ORF">Clopa_1864</name>
</gene>
<accession>R4K8B2</accession>
<dbReference type="Gene3D" id="1.10.260.40">
    <property type="entry name" value="lambda repressor-like DNA-binding domains"/>
    <property type="match status" value="1"/>
</dbReference>
<keyword evidence="3" id="KW-1185">Reference proteome</keyword>
<protein>
    <submittedName>
        <fullName evidence="2">Putative transcriptional regulator</fullName>
    </submittedName>
</protein>
<dbReference type="AlphaFoldDB" id="R4K8B2"/>
<proteinExistence type="predicted"/>
<dbReference type="KEGG" id="cpas:Clopa_1864"/>
<dbReference type="PATRIC" id="fig|86416.3.peg.1837"/>
<organism evidence="2 3">
    <name type="scientific">Clostridium pasteurianum BC1</name>
    <dbReference type="NCBI Taxonomy" id="86416"/>
    <lineage>
        <taxon>Bacteria</taxon>
        <taxon>Bacillati</taxon>
        <taxon>Bacillota</taxon>
        <taxon>Clostridia</taxon>
        <taxon>Eubacteriales</taxon>
        <taxon>Clostridiaceae</taxon>
        <taxon>Clostridium</taxon>
    </lineage>
</organism>
<dbReference type="GO" id="GO:0003677">
    <property type="term" value="F:DNA binding"/>
    <property type="evidence" value="ECO:0007669"/>
    <property type="project" value="InterPro"/>
</dbReference>
<evidence type="ECO:0000259" key="1">
    <source>
        <dbReference type="PROSITE" id="PS50943"/>
    </source>
</evidence>
<dbReference type="Pfam" id="PF13443">
    <property type="entry name" value="HTH_26"/>
    <property type="match status" value="1"/>
</dbReference>
<dbReference type="SUPFAM" id="SSF47413">
    <property type="entry name" value="lambda repressor-like DNA-binding domains"/>
    <property type="match status" value="1"/>
</dbReference>
<feature type="domain" description="HTH cro/C1-type" evidence="1">
    <location>
        <begin position="6"/>
        <end position="61"/>
    </location>
</feature>
<evidence type="ECO:0000313" key="3">
    <source>
        <dbReference type="Proteomes" id="UP000013523"/>
    </source>
</evidence>
<dbReference type="SMART" id="SM00530">
    <property type="entry name" value="HTH_XRE"/>
    <property type="match status" value="1"/>
</dbReference>
<dbReference type="eggNOG" id="COG3655">
    <property type="taxonomic scope" value="Bacteria"/>
</dbReference>
<dbReference type="PROSITE" id="PS50943">
    <property type="entry name" value="HTH_CROC1"/>
    <property type="match status" value="1"/>
</dbReference>
<dbReference type="CDD" id="cd00093">
    <property type="entry name" value="HTH_XRE"/>
    <property type="match status" value="1"/>
</dbReference>
<dbReference type="Proteomes" id="UP000013523">
    <property type="component" value="Chromosome"/>
</dbReference>
<reference evidence="2 3" key="1">
    <citation type="submission" date="2012-01" db="EMBL/GenBank/DDBJ databases">
        <title>Complete sequence of chromosome of Clostridium pasteurianum BC1.</title>
        <authorList>
            <consortium name="US DOE Joint Genome Institute"/>
            <person name="Lucas S."/>
            <person name="Han J."/>
            <person name="Lapidus A."/>
            <person name="Cheng J.-F."/>
            <person name="Goodwin L."/>
            <person name="Pitluck S."/>
            <person name="Peters L."/>
            <person name="Mikhailova N."/>
            <person name="Teshima H."/>
            <person name="Detter J.C."/>
            <person name="Han C."/>
            <person name="Tapia R."/>
            <person name="Land M."/>
            <person name="Hauser L."/>
            <person name="Kyrpides N."/>
            <person name="Ivanova N."/>
            <person name="Pagani I."/>
            <person name="Dunn J."/>
            <person name="Taghavi S."/>
            <person name="Francis A."/>
            <person name="van der Lelie D."/>
            <person name="Woyke T."/>
        </authorList>
    </citation>
    <scope>NUCLEOTIDE SEQUENCE [LARGE SCALE GENOMIC DNA]</scope>
    <source>
        <strain evidence="2 3">BC1</strain>
    </source>
</reference>
<dbReference type="HOGENOM" id="CLU_066192_31_3_9"/>
<dbReference type="InterPro" id="IPR001387">
    <property type="entry name" value="Cro/C1-type_HTH"/>
</dbReference>
<evidence type="ECO:0000313" key="2">
    <source>
        <dbReference type="EMBL" id="AGK96764.1"/>
    </source>
</evidence>
<dbReference type="EMBL" id="CP003261">
    <property type="protein sequence ID" value="AGK96764.1"/>
    <property type="molecule type" value="Genomic_DNA"/>
</dbReference>
<dbReference type="InterPro" id="IPR010982">
    <property type="entry name" value="Lambda_DNA-bd_dom_sf"/>
</dbReference>
<dbReference type="OrthoDB" id="9804186at2"/>
<dbReference type="RefSeq" id="WP_015615082.1">
    <property type="nucleotide sequence ID" value="NC_021182.1"/>
</dbReference>
<sequence length="73" mass="8568">MIITKLHIRMAEHRLTQSELAKKTGIRQPTISAYCSDNYKMISKEHLDVFCKFFNCKLTDIIDFVDDTNDNKE</sequence>
<name>R4K8B2_CLOPA</name>